<feature type="binding site" evidence="10">
    <location>
        <begin position="284"/>
        <end position="285"/>
    </location>
    <ligand>
        <name>L-histidine</name>
        <dbReference type="ChEBI" id="CHEBI:57595"/>
    </ligand>
</feature>
<dbReference type="InterPro" id="IPR045864">
    <property type="entry name" value="aa-tRNA-synth_II/BPL/LPL"/>
</dbReference>
<dbReference type="GO" id="GO:0005524">
    <property type="term" value="F:ATP binding"/>
    <property type="evidence" value="ECO:0007669"/>
    <property type="project" value="UniProtKB-KW"/>
</dbReference>
<evidence type="ECO:0000256" key="5">
    <source>
        <dbReference type="ARBA" id="ARBA00022741"/>
    </source>
</evidence>
<dbReference type="PIRSF" id="PIRSF001549">
    <property type="entry name" value="His-tRNA_synth"/>
    <property type="match status" value="1"/>
</dbReference>
<dbReference type="GO" id="GO:0005737">
    <property type="term" value="C:cytoplasm"/>
    <property type="evidence" value="ECO:0007669"/>
    <property type="project" value="UniProtKB-UniRule"/>
</dbReference>
<dbReference type="GO" id="GO:0006427">
    <property type="term" value="P:histidyl-tRNA aminoacylation"/>
    <property type="evidence" value="ECO:0007669"/>
    <property type="project" value="UniProtKB-UniRule"/>
</dbReference>
<comment type="subunit">
    <text evidence="2">Homodimer.</text>
</comment>
<dbReference type="PROSITE" id="PS50862">
    <property type="entry name" value="AA_TRNA_LIGASE_II"/>
    <property type="match status" value="1"/>
</dbReference>
<evidence type="ECO:0000256" key="4">
    <source>
        <dbReference type="ARBA" id="ARBA00017399"/>
    </source>
</evidence>
<evidence type="ECO:0000256" key="7">
    <source>
        <dbReference type="ARBA" id="ARBA00022917"/>
    </source>
</evidence>
<dbReference type="EC" id="6.1.1.21" evidence="3 9"/>
<dbReference type="PANTHER" id="PTHR11476">
    <property type="entry name" value="HISTIDYL-TRNA SYNTHETASE"/>
    <property type="match status" value="1"/>
</dbReference>
<feature type="binding site" evidence="10">
    <location>
        <position position="119"/>
    </location>
    <ligand>
        <name>L-histidine</name>
        <dbReference type="ChEBI" id="CHEBI:57595"/>
    </ligand>
</feature>
<dbReference type="NCBIfam" id="TIGR00442">
    <property type="entry name" value="hisS"/>
    <property type="match status" value="1"/>
</dbReference>
<keyword evidence="5" id="KW-0547">Nucleotide-binding</keyword>
<evidence type="ECO:0000256" key="1">
    <source>
        <dbReference type="ARBA" id="ARBA00008226"/>
    </source>
</evidence>
<dbReference type="InterPro" id="IPR015807">
    <property type="entry name" value="His-tRNA-ligase"/>
</dbReference>
<feature type="binding site" evidence="10">
    <location>
        <begin position="89"/>
        <end position="91"/>
    </location>
    <ligand>
        <name>L-histidine</name>
        <dbReference type="ChEBI" id="CHEBI:57595"/>
    </ligand>
</feature>
<comment type="catalytic activity">
    <reaction evidence="8">
        <text>tRNA(His) + L-histidine + ATP = L-histidyl-tRNA(His) + AMP + diphosphate + H(+)</text>
        <dbReference type="Rhea" id="RHEA:17313"/>
        <dbReference type="Rhea" id="RHEA-COMP:9665"/>
        <dbReference type="Rhea" id="RHEA-COMP:9689"/>
        <dbReference type="ChEBI" id="CHEBI:15378"/>
        <dbReference type="ChEBI" id="CHEBI:30616"/>
        <dbReference type="ChEBI" id="CHEBI:33019"/>
        <dbReference type="ChEBI" id="CHEBI:57595"/>
        <dbReference type="ChEBI" id="CHEBI:78442"/>
        <dbReference type="ChEBI" id="CHEBI:78527"/>
        <dbReference type="ChEBI" id="CHEBI:456215"/>
        <dbReference type="EC" id="6.1.1.21"/>
    </reaction>
</comment>
<evidence type="ECO:0000256" key="8">
    <source>
        <dbReference type="ARBA" id="ARBA00047639"/>
    </source>
</evidence>
<evidence type="ECO:0000256" key="9">
    <source>
        <dbReference type="NCBIfam" id="TIGR00442"/>
    </source>
</evidence>
<keyword evidence="12" id="KW-0436">Ligase</keyword>
<evidence type="ECO:0000259" key="11">
    <source>
        <dbReference type="PROSITE" id="PS50862"/>
    </source>
</evidence>
<evidence type="ECO:0000256" key="6">
    <source>
        <dbReference type="ARBA" id="ARBA00022840"/>
    </source>
</evidence>
<comment type="similarity">
    <text evidence="1">Belongs to the class-II aminoacyl-tRNA synthetase family.</text>
</comment>
<dbReference type="InterPro" id="IPR041715">
    <property type="entry name" value="HisRS-like_core"/>
</dbReference>
<dbReference type="PANTHER" id="PTHR11476:SF7">
    <property type="entry name" value="HISTIDINE--TRNA LIGASE"/>
    <property type="match status" value="1"/>
</dbReference>
<dbReference type="AlphaFoldDB" id="A0A9D1MX46"/>
<keyword evidence="6" id="KW-0067">ATP-binding</keyword>
<gene>
    <name evidence="12" type="primary">hisS</name>
    <name evidence="12" type="ORF">IAC72_02600</name>
</gene>
<sequence length="413" mass="46090">MLPKTPAKGMRDFLPAEFALRQYVLSTIQSTYESYGFSRIETPAVENIALLTSKQGGDNEKLIFKILKRGEKLKESEQGELCDLGLRYDLTVPLARFYANNAGQLPAVFKAMQLDSVWRADRPQRGRFRQFVQCDIDVIGEATNLAETELILATTTALDKLGFSDVNVRISDRRLLNALARCAGFSEQQTPAVFIALDKMDKIGVVGVMQELEAVAPDKAEPFINLICRITAAEDPFALCAEELGDYLPAEVRKNLEEILYVTNNCITNGKVSFDVTLVRGMGYYTGTIYEISVEGLTSSVAGGGRYDKMIGRIMGTDVPACGFSIGFERIVLLLQERGFVPPAKRGMAVLVDKNMDKKQLLDVEQACRHLRERRKVTVLRKAKNFGYQLKQLAESGCDEIYEFRNGKFEKLG</sequence>
<reference evidence="12" key="2">
    <citation type="journal article" date="2021" name="PeerJ">
        <title>Extensive microbial diversity within the chicken gut microbiome revealed by metagenomics and culture.</title>
        <authorList>
            <person name="Gilroy R."/>
            <person name="Ravi A."/>
            <person name="Getino M."/>
            <person name="Pursley I."/>
            <person name="Horton D.L."/>
            <person name="Alikhan N.F."/>
            <person name="Baker D."/>
            <person name="Gharbi K."/>
            <person name="Hall N."/>
            <person name="Watson M."/>
            <person name="Adriaenssens E.M."/>
            <person name="Foster-Nyarko E."/>
            <person name="Jarju S."/>
            <person name="Secka A."/>
            <person name="Antonio M."/>
            <person name="Oren A."/>
            <person name="Chaudhuri R.R."/>
            <person name="La Ragione R."/>
            <person name="Hildebrand F."/>
            <person name="Pallen M.J."/>
        </authorList>
    </citation>
    <scope>NUCLEOTIDE SEQUENCE</scope>
    <source>
        <strain evidence="12">ChiHjej12B11-7776</strain>
    </source>
</reference>
<dbReference type="InterPro" id="IPR004516">
    <property type="entry name" value="HisRS/HisZ"/>
</dbReference>
<dbReference type="CDD" id="cd00773">
    <property type="entry name" value="HisRS-like_core"/>
    <property type="match status" value="1"/>
</dbReference>
<comment type="caution">
    <text evidence="12">The sequence shown here is derived from an EMBL/GenBank/DDBJ whole genome shotgun (WGS) entry which is preliminary data.</text>
</comment>
<feature type="binding site" evidence="10">
    <location>
        <position position="280"/>
    </location>
    <ligand>
        <name>L-histidine</name>
        <dbReference type="ChEBI" id="CHEBI:57595"/>
    </ligand>
</feature>
<accession>A0A9D1MX46</accession>
<dbReference type="Gene3D" id="3.30.930.10">
    <property type="entry name" value="Bira Bifunctional Protein, Domain 2"/>
    <property type="match status" value="1"/>
</dbReference>
<dbReference type="InterPro" id="IPR006195">
    <property type="entry name" value="aa-tRNA-synth_II"/>
</dbReference>
<evidence type="ECO:0000256" key="2">
    <source>
        <dbReference type="ARBA" id="ARBA00011738"/>
    </source>
</evidence>
<feature type="domain" description="Aminoacyl-transfer RNA synthetases class-II family profile" evidence="11">
    <location>
        <begin position="1"/>
        <end position="343"/>
    </location>
</feature>
<dbReference type="Pfam" id="PF13393">
    <property type="entry name" value="tRNA-synt_His"/>
    <property type="match status" value="1"/>
</dbReference>
<evidence type="ECO:0000313" key="12">
    <source>
        <dbReference type="EMBL" id="HIU90891.1"/>
    </source>
</evidence>
<dbReference type="SUPFAM" id="SSF55681">
    <property type="entry name" value="Class II aaRS and biotin synthetases"/>
    <property type="match status" value="1"/>
</dbReference>
<reference evidence="12" key="1">
    <citation type="submission" date="2020-10" db="EMBL/GenBank/DDBJ databases">
        <authorList>
            <person name="Gilroy R."/>
        </authorList>
    </citation>
    <scope>NUCLEOTIDE SEQUENCE</scope>
    <source>
        <strain evidence="12">ChiHjej12B11-7776</strain>
    </source>
</reference>
<keyword evidence="7" id="KW-0648">Protein biosynthesis</keyword>
<name>A0A9D1MX46_9BACT</name>
<evidence type="ECO:0000256" key="10">
    <source>
        <dbReference type="PIRSR" id="PIRSR001549-1"/>
    </source>
</evidence>
<protein>
    <recommendedName>
        <fullName evidence="4 9">Histidine--tRNA ligase</fullName>
        <ecNumber evidence="3 9">6.1.1.21</ecNumber>
    </recommendedName>
</protein>
<dbReference type="EMBL" id="DVOC01000045">
    <property type="protein sequence ID" value="HIU90891.1"/>
    <property type="molecule type" value="Genomic_DNA"/>
</dbReference>
<dbReference type="Proteomes" id="UP000886852">
    <property type="component" value="Unassembled WGS sequence"/>
</dbReference>
<dbReference type="GO" id="GO:0004821">
    <property type="term" value="F:histidine-tRNA ligase activity"/>
    <property type="evidence" value="ECO:0007669"/>
    <property type="project" value="UniProtKB-UniRule"/>
</dbReference>
<organism evidence="12 13">
    <name type="scientific">Candidatus Fimimonas merdipullorum</name>
    <dbReference type="NCBI Taxonomy" id="2840822"/>
    <lineage>
        <taxon>Bacteria</taxon>
        <taxon>Pseudomonadati</taxon>
        <taxon>Myxococcota</taxon>
        <taxon>Myxococcia</taxon>
        <taxon>Myxococcales</taxon>
        <taxon>Cystobacterineae</taxon>
        <taxon>Myxococcaceae</taxon>
        <taxon>Myxococcaceae incertae sedis</taxon>
        <taxon>Candidatus Fimimonas</taxon>
    </lineage>
</organism>
<feature type="binding site" evidence="10">
    <location>
        <position position="133"/>
    </location>
    <ligand>
        <name>L-histidine</name>
        <dbReference type="ChEBI" id="CHEBI:57595"/>
    </ligand>
</feature>
<evidence type="ECO:0000313" key="13">
    <source>
        <dbReference type="Proteomes" id="UP000886852"/>
    </source>
</evidence>
<evidence type="ECO:0000256" key="3">
    <source>
        <dbReference type="ARBA" id="ARBA00012815"/>
    </source>
</evidence>
<proteinExistence type="inferred from homology"/>
<feature type="binding site" evidence="10">
    <location>
        <position position="137"/>
    </location>
    <ligand>
        <name>L-histidine</name>
        <dbReference type="ChEBI" id="CHEBI:57595"/>
    </ligand>
</feature>